<comment type="caution">
    <text evidence="19">The sequence shown here is derived from an EMBL/GenBank/DDBJ whole genome shotgun (WGS) entry which is preliminary data.</text>
</comment>
<dbReference type="EMBL" id="QRFF01000002">
    <property type="protein sequence ID" value="KAA3502701.1"/>
    <property type="molecule type" value="Genomic_DNA"/>
</dbReference>
<keyword evidence="11 14" id="KW-0460">Magnesium</keyword>
<keyword evidence="9" id="KW-0547">Nucleotide-binding</keyword>
<evidence type="ECO:0000313" key="19">
    <source>
        <dbReference type="EMBL" id="KAA3502701.1"/>
    </source>
</evidence>
<dbReference type="GO" id="GO:0005737">
    <property type="term" value="C:cytoplasm"/>
    <property type="evidence" value="ECO:0007669"/>
    <property type="project" value="UniProtKB-SubCell"/>
</dbReference>
<comment type="cofactor">
    <cofactor evidence="2">
        <name>K(+)</name>
        <dbReference type="ChEBI" id="CHEBI:29103"/>
    </cofactor>
</comment>
<evidence type="ECO:0000256" key="4">
    <source>
        <dbReference type="ARBA" id="ARBA00009685"/>
    </source>
</evidence>
<dbReference type="NCBIfam" id="TIGR01034">
    <property type="entry name" value="metK"/>
    <property type="match status" value="1"/>
</dbReference>
<evidence type="ECO:0000256" key="8">
    <source>
        <dbReference type="ARBA" id="ARBA00022723"/>
    </source>
</evidence>
<evidence type="ECO:0000256" key="3">
    <source>
        <dbReference type="ARBA" id="ARBA00005224"/>
    </source>
</evidence>
<dbReference type="Pfam" id="PF00438">
    <property type="entry name" value="S-AdoMet_synt_N"/>
    <property type="match status" value="1"/>
</dbReference>
<evidence type="ECO:0000256" key="14">
    <source>
        <dbReference type="RuleBase" id="RU000542"/>
    </source>
</evidence>
<comment type="similarity">
    <text evidence="4 15">Belongs to the AdoMet synthase family.</text>
</comment>
<dbReference type="Pfam" id="PF02773">
    <property type="entry name" value="S-AdoMet_synt_C"/>
    <property type="match status" value="1"/>
</dbReference>
<evidence type="ECO:0000313" key="20">
    <source>
        <dbReference type="Proteomes" id="UP000473658"/>
    </source>
</evidence>
<keyword evidence="10" id="KW-0067">ATP-binding</keyword>
<keyword evidence="7 19" id="KW-0808">Transferase</keyword>
<proteinExistence type="inferred from homology"/>
<feature type="domain" description="S-adenosylmethionine synthetase N-terminal" evidence="16">
    <location>
        <begin position="4"/>
        <end position="129"/>
    </location>
</feature>
<sequence>MRANYLFTSESVAEGHPDKVCDRISDEIVDLIYREASKTGVDPWTVRIACETLATTNRVVIAGEVRVPDTLLKKDKDGKVVKDAAGHPVINPSKFKSAARKAIRDIGYEQDGFHWKTAKIDVLLHPQSADIAQGVDSASDKQGDEGAGDQGIMFGYACKETPDLMPAPIYYSHRILQLLATARKSGEGEAAKLGPDAKSQVTVRYVDGKASEAVSIVLSTQHLDASWDSKKVRAVVEPYIREALGDLKIADDCQWYINPTGKFVIGGPDGDAGLTGRKIIVDTYGGAAPHGGGAFSGKDTTKVDRSAAYAARYLAKNVVAAGLAERCTIQIAYAIGIAQPLSIYVDLHGTGKVSEDQVEGAIRKVMDLSPSGIRRHLDLNKPIYAKTSSYGHFGRKAGRDGSFSWEKLDLVKPLKEALSA</sequence>
<evidence type="ECO:0000256" key="7">
    <source>
        <dbReference type="ARBA" id="ARBA00022679"/>
    </source>
</evidence>
<comment type="cofactor">
    <cofactor evidence="1">
        <name>Mg(2+)</name>
        <dbReference type="ChEBI" id="CHEBI:18420"/>
    </cofactor>
</comment>
<evidence type="ECO:0000256" key="6">
    <source>
        <dbReference type="ARBA" id="ARBA00022563"/>
    </source>
</evidence>
<dbReference type="GO" id="GO:0006730">
    <property type="term" value="P:one-carbon metabolic process"/>
    <property type="evidence" value="ECO:0007669"/>
    <property type="project" value="UniProtKB-KW"/>
</dbReference>
<accession>A0AA88JTN3</accession>
<evidence type="ECO:0000256" key="11">
    <source>
        <dbReference type="ARBA" id="ARBA00022842"/>
    </source>
</evidence>
<gene>
    <name evidence="19" type="ORF">DXM27_06920</name>
</gene>
<keyword evidence="8 14" id="KW-0479">Metal-binding</keyword>
<evidence type="ECO:0000259" key="16">
    <source>
        <dbReference type="Pfam" id="PF00438"/>
    </source>
</evidence>
<comment type="pathway">
    <text evidence="3">Amino-acid biosynthesis; S-adenosyl-L-methionine biosynthesis; S-adenosyl-L-methionine from L-methionine: step 1/1.</text>
</comment>
<feature type="domain" description="S-adenosylmethionine synthetase central" evidence="17">
    <location>
        <begin position="145"/>
        <end position="263"/>
    </location>
</feature>
<evidence type="ECO:0000256" key="15">
    <source>
        <dbReference type="RuleBase" id="RU004462"/>
    </source>
</evidence>
<dbReference type="PIRSF" id="PIRSF000497">
    <property type="entry name" value="MAT"/>
    <property type="match status" value="1"/>
</dbReference>
<keyword evidence="12 14" id="KW-0630">Potassium</keyword>
<dbReference type="PANTHER" id="PTHR11964">
    <property type="entry name" value="S-ADENOSYLMETHIONINE SYNTHETASE"/>
    <property type="match status" value="1"/>
</dbReference>
<dbReference type="InterPro" id="IPR022636">
    <property type="entry name" value="S-AdoMet_synthetase_sfam"/>
</dbReference>
<dbReference type="InterPro" id="IPR022631">
    <property type="entry name" value="ADOMET_SYNTHASE_CS"/>
</dbReference>
<dbReference type="EC" id="2.5.1.6" evidence="5 13"/>
<reference evidence="19 20" key="1">
    <citation type="submission" date="2018-08" db="EMBL/GenBank/DDBJ databases">
        <title>Crown Gall in kiwifruit.</title>
        <authorList>
            <person name="Visnovsky S.B."/>
            <person name="Pitman A.R."/>
        </authorList>
    </citation>
    <scope>NUCLEOTIDE SEQUENCE [LARGE SCALE GENOMIC DNA]</scope>
    <source>
        <strain evidence="19 20">SBV_302_78_2</strain>
    </source>
</reference>
<evidence type="ECO:0000256" key="1">
    <source>
        <dbReference type="ARBA" id="ARBA00001946"/>
    </source>
</evidence>
<dbReference type="InterPro" id="IPR022628">
    <property type="entry name" value="S-AdoMet_synt_N"/>
</dbReference>
<evidence type="ECO:0000256" key="13">
    <source>
        <dbReference type="NCBIfam" id="TIGR01034"/>
    </source>
</evidence>
<evidence type="ECO:0000256" key="10">
    <source>
        <dbReference type="ARBA" id="ARBA00022840"/>
    </source>
</evidence>
<dbReference type="GO" id="GO:0046872">
    <property type="term" value="F:metal ion binding"/>
    <property type="evidence" value="ECO:0007669"/>
    <property type="project" value="UniProtKB-KW"/>
</dbReference>
<dbReference type="Gene3D" id="3.30.300.10">
    <property type="match status" value="3"/>
</dbReference>
<dbReference type="Pfam" id="PF02772">
    <property type="entry name" value="S-AdoMet_synt_M"/>
    <property type="match status" value="1"/>
</dbReference>
<dbReference type="GO" id="GO:0004478">
    <property type="term" value="F:methionine adenosyltransferase activity"/>
    <property type="evidence" value="ECO:0007669"/>
    <property type="project" value="UniProtKB-UniRule"/>
</dbReference>
<dbReference type="PROSITE" id="PS00377">
    <property type="entry name" value="ADOMET_SYNTHASE_2"/>
    <property type="match status" value="1"/>
</dbReference>
<dbReference type="InterPro" id="IPR022629">
    <property type="entry name" value="S-AdoMet_synt_central"/>
</dbReference>
<dbReference type="RefSeq" id="WP_149898420.1">
    <property type="nucleotide sequence ID" value="NZ_QRFF01000002.1"/>
</dbReference>
<dbReference type="SUPFAM" id="SSF55973">
    <property type="entry name" value="S-adenosylmethionine synthetase"/>
    <property type="match status" value="3"/>
</dbReference>
<comment type="subunit">
    <text evidence="14">Homotetramer.</text>
</comment>
<organism evidence="19 20">
    <name type="scientific">Rhizobium rhizogenes</name>
    <name type="common">Agrobacterium rhizogenes</name>
    <dbReference type="NCBI Taxonomy" id="359"/>
    <lineage>
        <taxon>Bacteria</taxon>
        <taxon>Pseudomonadati</taxon>
        <taxon>Pseudomonadota</taxon>
        <taxon>Alphaproteobacteria</taxon>
        <taxon>Hyphomicrobiales</taxon>
        <taxon>Rhizobiaceae</taxon>
        <taxon>Rhizobium/Agrobacterium group</taxon>
        <taxon>Rhizobium</taxon>
    </lineage>
</organism>
<dbReference type="PROSITE" id="PS00376">
    <property type="entry name" value="ADOMET_SYNTHASE_1"/>
    <property type="match status" value="1"/>
</dbReference>
<dbReference type="CDD" id="cd18079">
    <property type="entry name" value="S-AdoMet_synt"/>
    <property type="match status" value="1"/>
</dbReference>
<evidence type="ECO:0000256" key="9">
    <source>
        <dbReference type="ARBA" id="ARBA00022741"/>
    </source>
</evidence>
<dbReference type="GO" id="GO:0006556">
    <property type="term" value="P:S-adenosylmethionine biosynthetic process"/>
    <property type="evidence" value="ECO:0007669"/>
    <property type="project" value="UniProtKB-UniRule"/>
</dbReference>
<evidence type="ECO:0000259" key="17">
    <source>
        <dbReference type="Pfam" id="PF02772"/>
    </source>
</evidence>
<dbReference type="GO" id="GO:0005524">
    <property type="term" value="F:ATP binding"/>
    <property type="evidence" value="ECO:0007669"/>
    <property type="project" value="UniProtKB-KW"/>
</dbReference>
<dbReference type="InterPro" id="IPR022630">
    <property type="entry name" value="S-AdoMet_synt_C"/>
</dbReference>
<comment type="subcellular location">
    <subcellularLocation>
        <location evidence="14">Cytoplasm</location>
    </subcellularLocation>
</comment>
<evidence type="ECO:0000256" key="5">
    <source>
        <dbReference type="ARBA" id="ARBA00012828"/>
    </source>
</evidence>
<evidence type="ECO:0000256" key="2">
    <source>
        <dbReference type="ARBA" id="ARBA00001958"/>
    </source>
</evidence>
<protein>
    <recommendedName>
        <fullName evidence="5 13">Methionine adenosyltransferase</fullName>
        <ecNumber evidence="5 13">2.5.1.6</ecNumber>
    </recommendedName>
</protein>
<keyword evidence="6" id="KW-0554">One-carbon metabolism</keyword>
<dbReference type="AlphaFoldDB" id="A0AA88JTN3"/>
<evidence type="ECO:0000256" key="12">
    <source>
        <dbReference type="ARBA" id="ARBA00022958"/>
    </source>
</evidence>
<evidence type="ECO:0000259" key="18">
    <source>
        <dbReference type="Pfam" id="PF02773"/>
    </source>
</evidence>
<dbReference type="Proteomes" id="UP000473658">
    <property type="component" value="Unassembled WGS sequence"/>
</dbReference>
<dbReference type="InterPro" id="IPR002133">
    <property type="entry name" value="S-AdoMet_synthetase"/>
</dbReference>
<name>A0AA88JTN3_RHIRH</name>
<feature type="domain" description="S-adenosylmethionine synthetase C-terminal" evidence="18">
    <location>
        <begin position="265"/>
        <end position="407"/>
    </location>
</feature>